<name>A0A0P9AGX2_DROAN</name>
<dbReference type="AlphaFoldDB" id="A0A0P9AGX2"/>
<sequence>MSPNQLIKIVCTLHFGLIKAGQQTGPWRGILGDLALVPAR</sequence>
<evidence type="ECO:0000313" key="2">
    <source>
        <dbReference type="Proteomes" id="UP000007801"/>
    </source>
</evidence>
<gene>
    <name evidence="1" type="primary">Dana\GF26573</name>
    <name evidence="1" type="ORF">GF26573</name>
</gene>
<reference evidence="1 2" key="1">
    <citation type="journal article" date="2007" name="Nature">
        <title>Evolution of genes and genomes on the Drosophila phylogeny.</title>
        <authorList>
            <consortium name="Drosophila 12 Genomes Consortium"/>
            <person name="Clark A.G."/>
            <person name="Eisen M.B."/>
            <person name="Smith D.R."/>
            <person name="Bergman C.M."/>
            <person name="Oliver B."/>
            <person name="Markow T.A."/>
            <person name="Kaufman T.C."/>
            <person name="Kellis M."/>
            <person name="Gelbart W."/>
            <person name="Iyer V.N."/>
            <person name="Pollard D.A."/>
            <person name="Sackton T.B."/>
            <person name="Larracuente A.M."/>
            <person name="Singh N.D."/>
            <person name="Abad J.P."/>
            <person name="Abt D.N."/>
            <person name="Adryan B."/>
            <person name="Aguade M."/>
            <person name="Akashi H."/>
            <person name="Anderson W.W."/>
            <person name="Aquadro C.F."/>
            <person name="Ardell D.H."/>
            <person name="Arguello R."/>
            <person name="Artieri C.G."/>
            <person name="Barbash D.A."/>
            <person name="Barker D."/>
            <person name="Barsanti P."/>
            <person name="Batterham P."/>
            <person name="Batzoglou S."/>
            <person name="Begun D."/>
            <person name="Bhutkar A."/>
            <person name="Blanco E."/>
            <person name="Bosak S.A."/>
            <person name="Bradley R.K."/>
            <person name="Brand A.D."/>
            <person name="Brent M.R."/>
            <person name="Brooks A.N."/>
            <person name="Brown R.H."/>
            <person name="Butlin R.K."/>
            <person name="Caggese C."/>
            <person name="Calvi B.R."/>
            <person name="Bernardo de Carvalho A."/>
            <person name="Caspi A."/>
            <person name="Castrezana S."/>
            <person name="Celniker S.E."/>
            <person name="Chang J.L."/>
            <person name="Chapple C."/>
            <person name="Chatterji S."/>
            <person name="Chinwalla A."/>
            <person name="Civetta A."/>
            <person name="Clifton S.W."/>
            <person name="Comeron J.M."/>
            <person name="Costello J.C."/>
            <person name="Coyne J.A."/>
            <person name="Daub J."/>
            <person name="David R.G."/>
            <person name="Delcher A.L."/>
            <person name="Delehaunty K."/>
            <person name="Do C.B."/>
            <person name="Ebling H."/>
            <person name="Edwards K."/>
            <person name="Eickbush T."/>
            <person name="Evans J.D."/>
            <person name="Filipski A."/>
            <person name="Findeiss S."/>
            <person name="Freyhult E."/>
            <person name="Fulton L."/>
            <person name="Fulton R."/>
            <person name="Garcia A.C."/>
            <person name="Gardiner A."/>
            <person name="Garfield D.A."/>
            <person name="Garvin B.E."/>
            <person name="Gibson G."/>
            <person name="Gilbert D."/>
            <person name="Gnerre S."/>
            <person name="Godfrey J."/>
            <person name="Good R."/>
            <person name="Gotea V."/>
            <person name="Gravely B."/>
            <person name="Greenberg A.J."/>
            <person name="Griffiths-Jones S."/>
            <person name="Gross S."/>
            <person name="Guigo R."/>
            <person name="Gustafson E.A."/>
            <person name="Haerty W."/>
            <person name="Hahn M.W."/>
            <person name="Halligan D.L."/>
            <person name="Halpern A.L."/>
            <person name="Halter G.M."/>
            <person name="Han M.V."/>
            <person name="Heger A."/>
            <person name="Hillier L."/>
            <person name="Hinrichs A.S."/>
            <person name="Holmes I."/>
            <person name="Hoskins R.A."/>
            <person name="Hubisz M.J."/>
            <person name="Hultmark D."/>
            <person name="Huntley M.A."/>
            <person name="Jaffe D.B."/>
            <person name="Jagadeeshan S."/>
            <person name="Jeck W.R."/>
            <person name="Johnson J."/>
            <person name="Jones C.D."/>
            <person name="Jordan W.C."/>
            <person name="Karpen G.H."/>
            <person name="Kataoka E."/>
            <person name="Keightley P.D."/>
            <person name="Kheradpour P."/>
            <person name="Kirkness E.F."/>
            <person name="Koerich L.B."/>
            <person name="Kristiansen K."/>
            <person name="Kudrna D."/>
            <person name="Kulathinal R.J."/>
            <person name="Kumar S."/>
            <person name="Kwok R."/>
            <person name="Lander E."/>
            <person name="Langley C.H."/>
            <person name="Lapoint R."/>
            <person name="Lazzaro B.P."/>
            <person name="Lee S.J."/>
            <person name="Levesque L."/>
            <person name="Li R."/>
            <person name="Lin C.F."/>
            <person name="Lin M.F."/>
            <person name="Lindblad-Toh K."/>
            <person name="Llopart A."/>
            <person name="Long M."/>
            <person name="Low L."/>
            <person name="Lozovsky E."/>
            <person name="Lu J."/>
            <person name="Luo M."/>
            <person name="Machado C.A."/>
            <person name="Makalowski W."/>
            <person name="Marzo M."/>
            <person name="Matsuda M."/>
            <person name="Matzkin L."/>
            <person name="McAllister B."/>
            <person name="McBride C.S."/>
            <person name="McKernan B."/>
            <person name="McKernan K."/>
            <person name="Mendez-Lago M."/>
            <person name="Minx P."/>
            <person name="Mollenhauer M.U."/>
            <person name="Montooth K."/>
            <person name="Mount S.M."/>
            <person name="Mu X."/>
            <person name="Myers E."/>
            <person name="Negre B."/>
            <person name="Newfeld S."/>
            <person name="Nielsen R."/>
            <person name="Noor M.A."/>
            <person name="O'Grady P."/>
            <person name="Pachter L."/>
            <person name="Papaceit M."/>
            <person name="Parisi M.J."/>
            <person name="Parisi M."/>
            <person name="Parts L."/>
            <person name="Pedersen J.S."/>
            <person name="Pesole G."/>
            <person name="Phillippy A.M."/>
            <person name="Ponting C.P."/>
            <person name="Pop M."/>
            <person name="Porcelli D."/>
            <person name="Powell J.R."/>
            <person name="Prohaska S."/>
            <person name="Pruitt K."/>
            <person name="Puig M."/>
            <person name="Quesneville H."/>
            <person name="Ram K.R."/>
            <person name="Rand D."/>
            <person name="Rasmussen M.D."/>
            <person name="Reed L.K."/>
            <person name="Reenan R."/>
            <person name="Reily A."/>
            <person name="Remington K.A."/>
            <person name="Rieger T.T."/>
            <person name="Ritchie M.G."/>
            <person name="Robin C."/>
            <person name="Rogers Y.H."/>
            <person name="Rohde C."/>
            <person name="Rozas J."/>
            <person name="Rubenfield M.J."/>
            <person name="Ruiz A."/>
            <person name="Russo S."/>
            <person name="Salzberg S.L."/>
            <person name="Sanchez-Gracia A."/>
            <person name="Saranga D.J."/>
            <person name="Sato H."/>
            <person name="Schaeffer S.W."/>
            <person name="Schatz M.C."/>
            <person name="Schlenke T."/>
            <person name="Schwartz R."/>
            <person name="Segarra C."/>
            <person name="Singh R.S."/>
            <person name="Sirot L."/>
            <person name="Sirota M."/>
            <person name="Sisneros N.B."/>
            <person name="Smith C.D."/>
            <person name="Smith T.F."/>
            <person name="Spieth J."/>
            <person name="Stage D.E."/>
            <person name="Stark A."/>
            <person name="Stephan W."/>
            <person name="Strausberg R.L."/>
            <person name="Strempel S."/>
            <person name="Sturgill D."/>
            <person name="Sutton G."/>
            <person name="Sutton G.G."/>
            <person name="Tao W."/>
            <person name="Teichmann S."/>
            <person name="Tobari Y.N."/>
            <person name="Tomimura Y."/>
            <person name="Tsolas J.M."/>
            <person name="Valente V.L."/>
            <person name="Venter E."/>
            <person name="Venter J.C."/>
            <person name="Vicario S."/>
            <person name="Vieira F.G."/>
            <person name="Vilella A.J."/>
            <person name="Villasante A."/>
            <person name="Walenz B."/>
            <person name="Wang J."/>
            <person name="Wasserman M."/>
            <person name="Watts T."/>
            <person name="Wilson D."/>
            <person name="Wilson R.K."/>
            <person name="Wing R.A."/>
            <person name="Wolfner M.F."/>
            <person name="Wong A."/>
            <person name="Wong G.K."/>
            <person name="Wu C.I."/>
            <person name="Wu G."/>
            <person name="Yamamoto D."/>
            <person name="Yang H.P."/>
            <person name="Yang S.P."/>
            <person name="Yorke J.A."/>
            <person name="Yoshida K."/>
            <person name="Zdobnov E."/>
            <person name="Zhang P."/>
            <person name="Zhang Y."/>
            <person name="Zimin A.V."/>
            <person name="Baldwin J."/>
            <person name="Abdouelleil A."/>
            <person name="Abdulkadir J."/>
            <person name="Abebe A."/>
            <person name="Abera B."/>
            <person name="Abreu J."/>
            <person name="Acer S.C."/>
            <person name="Aftuck L."/>
            <person name="Alexander A."/>
            <person name="An P."/>
            <person name="Anderson E."/>
            <person name="Anderson S."/>
            <person name="Arachi H."/>
            <person name="Azer M."/>
            <person name="Bachantsang P."/>
            <person name="Barry A."/>
            <person name="Bayul T."/>
            <person name="Berlin A."/>
            <person name="Bessette D."/>
            <person name="Bloom T."/>
            <person name="Blye J."/>
            <person name="Boguslavskiy L."/>
            <person name="Bonnet C."/>
            <person name="Boukhgalter B."/>
            <person name="Bourzgui I."/>
            <person name="Brown A."/>
            <person name="Cahill P."/>
            <person name="Channer S."/>
            <person name="Cheshatsang Y."/>
            <person name="Chuda L."/>
            <person name="Citroen M."/>
            <person name="Collymore A."/>
            <person name="Cooke P."/>
            <person name="Costello M."/>
            <person name="D'Aco K."/>
            <person name="Daza R."/>
            <person name="De Haan G."/>
            <person name="DeGray S."/>
            <person name="DeMaso C."/>
            <person name="Dhargay N."/>
            <person name="Dooley K."/>
            <person name="Dooley E."/>
            <person name="Doricent M."/>
            <person name="Dorje P."/>
            <person name="Dorjee K."/>
            <person name="Dupes A."/>
            <person name="Elong R."/>
            <person name="Falk J."/>
            <person name="Farina A."/>
            <person name="Faro S."/>
            <person name="Ferguson D."/>
            <person name="Fisher S."/>
            <person name="Foley C.D."/>
            <person name="Franke A."/>
            <person name="Friedrich D."/>
            <person name="Gadbois L."/>
            <person name="Gearin G."/>
            <person name="Gearin C.R."/>
            <person name="Giannoukos G."/>
            <person name="Goode T."/>
            <person name="Graham J."/>
            <person name="Grandbois E."/>
            <person name="Grewal S."/>
            <person name="Gyaltsen K."/>
            <person name="Hafez N."/>
            <person name="Hagos B."/>
            <person name="Hall J."/>
            <person name="Henson C."/>
            <person name="Hollinger A."/>
            <person name="Honan T."/>
            <person name="Huard M.D."/>
            <person name="Hughes L."/>
            <person name="Hurhula B."/>
            <person name="Husby M.E."/>
            <person name="Kamat A."/>
            <person name="Kanga B."/>
            <person name="Kashin S."/>
            <person name="Khazanovich D."/>
            <person name="Kisner P."/>
            <person name="Lance K."/>
            <person name="Lara M."/>
            <person name="Lee W."/>
            <person name="Lennon N."/>
            <person name="Letendre F."/>
            <person name="LeVine R."/>
            <person name="Lipovsky A."/>
            <person name="Liu X."/>
            <person name="Liu J."/>
            <person name="Liu S."/>
            <person name="Lokyitsang T."/>
            <person name="Lokyitsang Y."/>
            <person name="Lubonja R."/>
            <person name="Lui A."/>
            <person name="MacDonald P."/>
            <person name="Magnisalis V."/>
            <person name="Maru K."/>
            <person name="Matthews C."/>
            <person name="McCusker W."/>
            <person name="McDonough S."/>
            <person name="Mehta T."/>
            <person name="Meldrim J."/>
            <person name="Meneus L."/>
            <person name="Mihai O."/>
            <person name="Mihalev A."/>
            <person name="Mihova T."/>
            <person name="Mittelman R."/>
            <person name="Mlenga V."/>
            <person name="Montmayeur A."/>
            <person name="Mulrain L."/>
            <person name="Navidi A."/>
            <person name="Naylor J."/>
            <person name="Negash T."/>
            <person name="Nguyen T."/>
            <person name="Nguyen N."/>
            <person name="Nicol R."/>
            <person name="Norbu C."/>
            <person name="Norbu N."/>
            <person name="Novod N."/>
            <person name="O'Neill B."/>
            <person name="Osman S."/>
            <person name="Markiewicz E."/>
            <person name="Oyono O.L."/>
            <person name="Patti C."/>
            <person name="Phunkhang P."/>
            <person name="Pierre F."/>
            <person name="Priest M."/>
            <person name="Raghuraman S."/>
            <person name="Rege F."/>
            <person name="Reyes R."/>
            <person name="Rise C."/>
            <person name="Rogov P."/>
            <person name="Ross K."/>
            <person name="Ryan E."/>
            <person name="Settipalli S."/>
            <person name="Shea T."/>
            <person name="Sherpa N."/>
            <person name="Shi L."/>
            <person name="Shih D."/>
            <person name="Sparrow T."/>
            <person name="Spaulding J."/>
            <person name="Stalker J."/>
            <person name="Stange-Thomann N."/>
            <person name="Stavropoulos S."/>
            <person name="Stone C."/>
            <person name="Strader C."/>
            <person name="Tesfaye S."/>
            <person name="Thomson T."/>
            <person name="Thoulutsang Y."/>
            <person name="Thoulutsang D."/>
            <person name="Topham K."/>
            <person name="Topping I."/>
            <person name="Tsamla T."/>
            <person name="Vassiliev H."/>
            <person name="Vo A."/>
            <person name="Wangchuk T."/>
            <person name="Wangdi T."/>
            <person name="Weiand M."/>
            <person name="Wilkinson J."/>
            <person name="Wilson A."/>
            <person name="Yadav S."/>
            <person name="Young G."/>
            <person name="Yu Q."/>
            <person name="Zembek L."/>
            <person name="Zhong D."/>
            <person name="Zimmer A."/>
            <person name="Zwirko Z."/>
            <person name="Jaffe D.B."/>
            <person name="Alvarez P."/>
            <person name="Brockman W."/>
            <person name="Butler J."/>
            <person name="Chin C."/>
            <person name="Gnerre S."/>
            <person name="Grabherr M."/>
            <person name="Kleber M."/>
            <person name="Mauceli E."/>
            <person name="MacCallum I."/>
        </authorList>
    </citation>
    <scope>NUCLEOTIDE SEQUENCE [LARGE SCALE GENOMIC DNA]</scope>
    <source>
        <strain evidence="2">Tucson 14024-0371.13</strain>
    </source>
</reference>
<dbReference type="Proteomes" id="UP000007801">
    <property type="component" value="Unassembled WGS sequence"/>
</dbReference>
<dbReference type="InParanoid" id="A0A0P9AGX2"/>
<dbReference type="EMBL" id="CH902619">
    <property type="protein sequence ID" value="KPU77086.1"/>
    <property type="molecule type" value="Genomic_DNA"/>
</dbReference>
<organism evidence="1 2">
    <name type="scientific">Drosophila ananassae</name>
    <name type="common">Fruit fly</name>
    <dbReference type="NCBI Taxonomy" id="7217"/>
    <lineage>
        <taxon>Eukaryota</taxon>
        <taxon>Metazoa</taxon>
        <taxon>Ecdysozoa</taxon>
        <taxon>Arthropoda</taxon>
        <taxon>Hexapoda</taxon>
        <taxon>Insecta</taxon>
        <taxon>Pterygota</taxon>
        <taxon>Neoptera</taxon>
        <taxon>Endopterygota</taxon>
        <taxon>Diptera</taxon>
        <taxon>Brachycera</taxon>
        <taxon>Muscomorpha</taxon>
        <taxon>Ephydroidea</taxon>
        <taxon>Drosophilidae</taxon>
        <taxon>Drosophila</taxon>
        <taxon>Sophophora</taxon>
    </lineage>
</organism>
<protein>
    <submittedName>
        <fullName evidence="1">Uncharacterized protein</fullName>
    </submittedName>
</protein>
<keyword evidence="2" id="KW-1185">Reference proteome</keyword>
<proteinExistence type="predicted"/>
<evidence type="ECO:0000313" key="1">
    <source>
        <dbReference type="EMBL" id="KPU77086.1"/>
    </source>
</evidence>
<accession>A0A0P9AGX2</accession>